<dbReference type="PANTHER" id="PTHR42978">
    <property type="entry name" value="QUORUM-QUENCHING LACTONASE YTNP-RELATED-RELATED"/>
    <property type="match status" value="1"/>
</dbReference>
<protein>
    <submittedName>
        <fullName evidence="7">Glyoxylase, beta-lactamase superfamily II</fullName>
    </submittedName>
</protein>
<name>A0A1H5RQP1_9RHOB</name>
<accession>A0A1H5RQP1</accession>
<evidence type="ECO:0000256" key="4">
    <source>
        <dbReference type="ARBA" id="ARBA00022801"/>
    </source>
</evidence>
<dbReference type="InterPro" id="IPR051013">
    <property type="entry name" value="MBL_superfamily_lactonases"/>
</dbReference>
<proteinExistence type="inferred from homology"/>
<comment type="similarity">
    <text evidence="2">Belongs to the metallo-beta-lactamase superfamily.</text>
</comment>
<gene>
    <name evidence="7" type="ORF">SAMN05421751_101102</name>
</gene>
<evidence type="ECO:0000313" key="7">
    <source>
        <dbReference type="EMBL" id="SEF40615.1"/>
    </source>
</evidence>
<sequence length="267" mass="29723">MTHHWTVHAVKYAERNTRVRGDSFIFDDHPAEPHGMDYFVWLLSDGARHILVDTGYDAVEGARRERPILRDPARAIEPLGVTAEAIDTVIITHLHYDHAGGLDRYPNATFHLQAAEMAYATGPCMCHPTLQMPFTADHVCEMVRCVYSGRVVFHDGSGQVTPGVRVHRIGGHSRGLQVVEVDTAHGPLCLASDATHYYENFLRGKPFPIVADLPDMLEGFSTLIGLGGGHHRVIPGHDPLVRQYFPQADQVDFAWRLDQGPVVDIPR</sequence>
<evidence type="ECO:0000256" key="3">
    <source>
        <dbReference type="ARBA" id="ARBA00022723"/>
    </source>
</evidence>
<organism evidence="7 8">
    <name type="scientific">Jhaorihella thermophila</name>
    <dbReference type="NCBI Taxonomy" id="488547"/>
    <lineage>
        <taxon>Bacteria</taxon>
        <taxon>Pseudomonadati</taxon>
        <taxon>Pseudomonadota</taxon>
        <taxon>Alphaproteobacteria</taxon>
        <taxon>Rhodobacterales</taxon>
        <taxon>Paracoccaceae</taxon>
        <taxon>Jhaorihella</taxon>
    </lineage>
</organism>
<feature type="domain" description="Metallo-beta-lactamase" evidence="6">
    <location>
        <begin position="37"/>
        <end position="237"/>
    </location>
</feature>
<dbReference type="CDD" id="cd07729">
    <property type="entry name" value="AHL_lactonase_MBL-fold"/>
    <property type="match status" value="1"/>
</dbReference>
<dbReference type="GO" id="GO:0046872">
    <property type="term" value="F:metal ion binding"/>
    <property type="evidence" value="ECO:0007669"/>
    <property type="project" value="UniProtKB-KW"/>
</dbReference>
<dbReference type="EMBL" id="FNVD01000001">
    <property type="protein sequence ID" value="SEF40615.1"/>
    <property type="molecule type" value="Genomic_DNA"/>
</dbReference>
<evidence type="ECO:0000256" key="1">
    <source>
        <dbReference type="ARBA" id="ARBA00001947"/>
    </source>
</evidence>
<evidence type="ECO:0000259" key="6">
    <source>
        <dbReference type="SMART" id="SM00849"/>
    </source>
</evidence>
<reference evidence="7 8" key="1">
    <citation type="submission" date="2016-10" db="EMBL/GenBank/DDBJ databases">
        <authorList>
            <person name="de Groot N.N."/>
        </authorList>
    </citation>
    <scope>NUCLEOTIDE SEQUENCE [LARGE SCALE GENOMIC DNA]</scope>
    <source>
        <strain evidence="7 8">DSM 23413</strain>
    </source>
</reference>
<dbReference type="Gene3D" id="3.60.15.10">
    <property type="entry name" value="Ribonuclease Z/Hydroxyacylglutathione hydrolase-like"/>
    <property type="match status" value="1"/>
</dbReference>
<dbReference type="PANTHER" id="PTHR42978:SF7">
    <property type="entry name" value="METALLO-HYDROLASE RV2300C-RELATED"/>
    <property type="match status" value="1"/>
</dbReference>
<evidence type="ECO:0000256" key="5">
    <source>
        <dbReference type="ARBA" id="ARBA00022833"/>
    </source>
</evidence>
<dbReference type="Pfam" id="PF00753">
    <property type="entry name" value="Lactamase_B"/>
    <property type="match status" value="1"/>
</dbReference>
<evidence type="ECO:0000256" key="2">
    <source>
        <dbReference type="ARBA" id="ARBA00007749"/>
    </source>
</evidence>
<comment type="cofactor">
    <cofactor evidence="1">
        <name>Zn(2+)</name>
        <dbReference type="ChEBI" id="CHEBI:29105"/>
    </cofactor>
</comment>
<dbReference type="GO" id="GO:0016787">
    <property type="term" value="F:hydrolase activity"/>
    <property type="evidence" value="ECO:0007669"/>
    <property type="project" value="UniProtKB-KW"/>
</dbReference>
<dbReference type="AlphaFoldDB" id="A0A1H5RQP1"/>
<keyword evidence="4" id="KW-0378">Hydrolase</keyword>
<evidence type="ECO:0000313" key="8">
    <source>
        <dbReference type="Proteomes" id="UP000236742"/>
    </source>
</evidence>
<dbReference type="InterPro" id="IPR036866">
    <property type="entry name" value="RibonucZ/Hydroxyglut_hydro"/>
</dbReference>
<dbReference type="OrthoDB" id="9773738at2"/>
<keyword evidence="3" id="KW-0479">Metal-binding</keyword>
<dbReference type="SMART" id="SM00849">
    <property type="entry name" value="Lactamase_B"/>
    <property type="match status" value="1"/>
</dbReference>
<dbReference type="InterPro" id="IPR001279">
    <property type="entry name" value="Metallo-B-lactamas"/>
</dbReference>
<keyword evidence="8" id="KW-1185">Reference proteome</keyword>
<dbReference type="Proteomes" id="UP000236742">
    <property type="component" value="Unassembled WGS sequence"/>
</dbReference>
<dbReference type="SUPFAM" id="SSF56281">
    <property type="entry name" value="Metallo-hydrolase/oxidoreductase"/>
    <property type="match status" value="1"/>
</dbReference>
<keyword evidence="5" id="KW-0862">Zinc</keyword>
<dbReference type="RefSeq" id="WP_104006155.1">
    <property type="nucleotide sequence ID" value="NZ_FNVD01000001.1"/>
</dbReference>